<name>A0A1G4MIH6_LACFM</name>
<dbReference type="Proteomes" id="UP000190831">
    <property type="component" value="Chromosome G"/>
</dbReference>
<dbReference type="AlphaFoldDB" id="A0A1G4MIH6"/>
<evidence type="ECO:0000259" key="7">
    <source>
        <dbReference type="Pfam" id="PF00501"/>
    </source>
</evidence>
<proteinExistence type="inferred from homology"/>
<dbReference type="OMA" id="KIFQWAA"/>
<evidence type="ECO:0000313" key="9">
    <source>
        <dbReference type="Proteomes" id="UP000190831"/>
    </source>
</evidence>
<dbReference type="InterPro" id="IPR000873">
    <property type="entry name" value="AMP-dep_synth/lig_dom"/>
</dbReference>
<dbReference type="InterPro" id="IPR042099">
    <property type="entry name" value="ANL_N_sf"/>
</dbReference>
<dbReference type="Gene3D" id="3.40.50.12780">
    <property type="entry name" value="N-terminal domain of ligase-like"/>
    <property type="match status" value="1"/>
</dbReference>
<keyword evidence="9" id="KW-1185">Reference proteome</keyword>
<organism evidence="8 9">
    <name type="scientific">Lachancea fermentati</name>
    <name type="common">Zygosaccharomyces fermentati</name>
    <dbReference type="NCBI Taxonomy" id="4955"/>
    <lineage>
        <taxon>Eukaryota</taxon>
        <taxon>Fungi</taxon>
        <taxon>Dikarya</taxon>
        <taxon>Ascomycota</taxon>
        <taxon>Saccharomycotina</taxon>
        <taxon>Saccharomycetes</taxon>
        <taxon>Saccharomycetales</taxon>
        <taxon>Saccharomycetaceae</taxon>
        <taxon>Lachancea</taxon>
    </lineage>
</organism>
<evidence type="ECO:0000256" key="4">
    <source>
        <dbReference type="ARBA" id="ARBA00022840"/>
    </source>
</evidence>
<accession>A0A1G4MIH6</accession>
<dbReference type="GO" id="GO:0005524">
    <property type="term" value="F:ATP binding"/>
    <property type="evidence" value="ECO:0007669"/>
    <property type="project" value="UniProtKB-KW"/>
</dbReference>
<dbReference type="SUPFAM" id="SSF56801">
    <property type="entry name" value="Acetyl-CoA synthetase-like"/>
    <property type="match status" value="1"/>
</dbReference>
<reference evidence="8 9" key="1">
    <citation type="submission" date="2016-03" db="EMBL/GenBank/DDBJ databases">
        <authorList>
            <person name="Devillers H."/>
        </authorList>
    </citation>
    <scope>NUCLEOTIDE SEQUENCE [LARGE SCALE GENOMIC DNA]</scope>
    <source>
        <strain evidence="8">CBS 6772</strain>
    </source>
</reference>
<dbReference type="Pfam" id="PF00501">
    <property type="entry name" value="AMP-binding"/>
    <property type="match status" value="1"/>
</dbReference>
<evidence type="ECO:0000313" key="8">
    <source>
        <dbReference type="EMBL" id="SCW03665.1"/>
    </source>
</evidence>
<gene>
    <name evidence="8" type="ORF">LAFE_0G15478G</name>
</gene>
<keyword evidence="4" id="KW-0067">ATP-binding</keyword>
<dbReference type="InterPro" id="IPR020845">
    <property type="entry name" value="AMP-binding_CS"/>
</dbReference>
<dbReference type="GO" id="GO:0005886">
    <property type="term" value="C:plasma membrane"/>
    <property type="evidence" value="ECO:0007669"/>
    <property type="project" value="TreeGrafter"/>
</dbReference>
<feature type="domain" description="AMP-dependent synthetase/ligase" evidence="7">
    <location>
        <begin position="82"/>
        <end position="519"/>
    </location>
</feature>
<dbReference type="GO" id="GO:0035336">
    <property type="term" value="P:long-chain fatty-acyl-CoA metabolic process"/>
    <property type="evidence" value="ECO:0007669"/>
    <property type="project" value="TreeGrafter"/>
</dbReference>
<dbReference type="PROSITE" id="PS00455">
    <property type="entry name" value="AMP_BINDING"/>
    <property type="match status" value="1"/>
</dbReference>
<dbReference type="EMBL" id="LT598486">
    <property type="protein sequence ID" value="SCW03665.1"/>
    <property type="molecule type" value="Genomic_DNA"/>
</dbReference>
<dbReference type="PANTHER" id="PTHR43272">
    <property type="entry name" value="LONG-CHAIN-FATTY-ACID--COA LIGASE"/>
    <property type="match status" value="1"/>
</dbReference>
<protein>
    <submittedName>
        <fullName evidence="8">LAFE_0G15478g1_1</fullName>
    </submittedName>
</protein>
<evidence type="ECO:0000256" key="1">
    <source>
        <dbReference type="ARBA" id="ARBA00006432"/>
    </source>
</evidence>
<keyword evidence="3" id="KW-0547">Nucleotide-binding</keyword>
<keyword evidence="2" id="KW-0436">Ligase</keyword>
<evidence type="ECO:0000256" key="3">
    <source>
        <dbReference type="ARBA" id="ARBA00022741"/>
    </source>
</evidence>
<feature type="region of interest" description="Disordered" evidence="6">
    <location>
        <begin position="1"/>
        <end position="23"/>
    </location>
</feature>
<dbReference type="PANTHER" id="PTHR43272:SF83">
    <property type="entry name" value="ACYL-COA SYNTHETASE LONG-CHAIN, ISOFORM J"/>
    <property type="match status" value="1"/>
</dbReference>
<comment type="similarity">
    <text evidence="1">Belongs to the ATP-dependent AMP-binding enzyme family.</text>
</comment>
<dbReference type="OrthoDB" id="1700726at2759"/>
<dbReference type="GO" id="GO:0005811">
    <property type="term" value="C:lipid droplet"/>
    <property type="evidence" value="ECO:0007669"/>
    <property type="project" value="TreeGrafter"/>
</dbReference>
<comment type="catalytic activity">
    <reaction evidence="5">
        <text>a long-chain fatty acid + ATP + CoA = a long-chain fatty acyl-CoA + AMP + diphosphate</text>
        <dbReference type="Rhea" id="RHEA:15421"/>
        <dbReference type="ChEBI" id="CHEBI:30616"/>
        <dbReference type="ChEBI" id="CHEBI:33019"/>
        <dbReference type="ChEBI" id="CHEBI:57287"/>
        <dbReference type="ChEBI" id="CHEBI:57560"/>
        <dbReference type="ChEBI" id="CHEBI:83139"/>
        <dbReference type="ChEBI" id="CHEBI:456215"/>
        <dbReference type="EC" id="6.2.1.3"/>
    </reaction>
</comment>
<dbReference type="STRING" id="4955.A0A1G4MIH6"/>
<evidence type="ECO:0000256" key="5">
    <source>
        <dbReference type="ARBA" id="ARBA00036813"/>
    </source>
</evidence>
<dbReference type="GO" id="GO:0004467">
    <property type="term" value="F:long-chain fatty acid-CoA ligase activity"/>
    <property type="evidence" value="ECO:0007669"/>
    <property type="project" value="UniProtKB-EC"/>
</dbReference>
<evidence type="ECO:0000256" key="6">
    <source>
        <dbReference type="SAM" id="MobiDB-lite"/>
    </source>
</evidence>
<sequence>MAAQYTVPVGKPANEHETAPRRNARCADAPLSRPVGSKASTVYEYLIECFEKGGDRKSMGWRDTVEIHEDKKTITKIVDGKETPVEKTWYYYELSPYRYTSYRELTALMHDYGRGLVDMGLAPGGDDRLHIFASTSHRWMKTYLAAQSQAVPIVTAYDTLGEKGLIHSMVQTGSKAIFTDNALLQRLVRPVQEAHDLQYIIHSEALDPADNRAHGRLYKEARDALDEIQKVRPDIKVYSMDEVIEMGHAAADRIEPHPPSPEDVSCIMYTSGSTGDPKGVVLKHRNILAGIAGVAFIADRRFIGETDRIIAFLPLAHIFELAFELIAFYWGGVIGYANVKTISDNSVRNCKGDMREFRPTIMVGVAAVWETIRKGIMAQVEKLPYLSQKVFWGAYRAKLKMKQYHVPGGDTLGNIVFKKVRQATGGCLRYVLNGGGPLSLDAQQFITTLLCPMLIGYGLTETVANTCVLAPDHFEYDVQGDLTGAVTVKLVDVEEMGYLAKNNQGEVWIKGDPVMPEYFQNEKETKSAFTEDGWFMTGDIAEWRPNGHLKIIDRKKNLVKTMNGEYIALEKLESVYRSNPYVQNICVYADQNKVKPVGIVVPNFERLGDLAVNLGLIKDKSEVENVLEDPKLRKSVLNDLLKTGKSQGLGGIELLLGIVFCEEEWTPQNGFVTSAMKLQRRKILASVQDLVDDLYSKN</sequence>
<evidence type="ECO:0000256" key="2">
    <source>
        <dbReference type="ARBA" id="ARBA00022598"/>
    </source>
</evidence>
<dbReference type="GO" id="GO:0005783">
    <property type="term" value="C:endoplasmic reticulum"/>
    <property type="evidence" value="ECO:0007669"/>
    <property type="project" value="TreeGrafter"/>
</dbReference>